<name>A0A445LZN5_GLYSO</name>
<evidence type="ECO:0000256" key="1">
    <source>
        <dbReference type="SAM" id="Phobius"/>
    </source>
</evidence>
<sequence>MCNDPMTEKAFDDEPGCSIIGLAPLTIYLGFIRFGYRLSLGFVMLSEERRAEKQSDNLADWVLAGTANCSLK</sequence>
<evidence type="ECO:0000313" key="3">
    <source>
        <dbReference type="Proteomes" id="UP000289340"/>
    </source>
</evidence>
<keyword evidence="3" id="KW-1185">Reference proteome</keyword>
<protein>
    <submittedName>
        <fullName evidence="2">Uncharacterized protein</fullName>
    </submittedName>
</protein>
<keyword evidence="1" id="KW-1133">Transmembrane helix</keyword>
<keyword evidence="1" id="KW-0812">Transmembrane</keyword>
<proteinExistence type="predicted"/>
<reference evidence="2 3" key="1">
    <citation type="submission" date="2018-09" db="EMBL/GenBank/DDBJ databases">
        <title>A high-quality reference genome of wild soybean provides a powerful tool to mine soybean genomes.</title>
        <authorList>
            <person name="Xie M."/>
            <person name="Chung C.Y.L."/>
            <person name="Li M.-W."/>
            <person name="Wong F.-L."/>
            <person name="Chan T.-F."/>
            <person name="Lam H.-M."/>
        </authorList>
    </citation>
    <scope>NUCLEOTIDE SEQUENCE [LARGE SCALE GENOMIC DNA]</scope>
    <source>
        <strain evidence="3">cv. W05</strain>
        <tissue evidence="2">Hypocotyl of etiolated seedlings</tissue>
    </source>
</reference>
<accession>A0A445LZN5</accession>
<evidence type="ECO:0000313" key="2">
    <source>
        <dbReference type="EMBL" id="RZC28761.1"/>
    </source>
</evidence>
<feature type="transmembrane region" description="Helical" evidence="1">
    <location>
        <begin position="20"/>
        <end position="45"/>
    </location>
</feature>
<dbReference type="AlphaFoldDB" id="A0A445LZN5"/>
<dbReference type="EMBL" id="QZWG01000001">
    <property type="protein sequence ID" value="RZC28761.1"/>
    <property type="molecule type" value="Genomic_DNA"/>
</dbReference>
<gene>
    <name evidence="2" type="ORF">D0Y65_000650</name>
</gene>
<dbReference type="Proteomes" id="UP000289340">
    <property type="component" value="Chromosome 1"/>
</dbReference>
<organism evidence="2 3">
    <name type="scientific">Glycine soja</name>
    <name type="common">Wild soybean</name>
    <dbReference type="NCBI Taxonomy" id="3848"/>
    <lineage>
        <taxon>Eukaryota</taxon>
        <taxon>Viridiplantae</taxon>
        <taxon>Streptophyta</taxon>
        <taxon>Embryophyta</taxon>
        <taxon>Tracheophyta</taxon>
        <taxon>Spermatophyta</taxon>
        <taxon>Magnoliopsida</taxon>
        <taxon>eudicotyledons</taxon>
        <taxon>Gunneridae</taxon>
        <taxon>Pentapetalae</taxon>
        <taxon>rosids</taxon>
        <taxon>fabids</taxon>
        <taxon>Fabales</taxon>
        <taxon>Fabaceae</taxon>
        <taxon>Papilionoideae</taxon>
        <taxon>50 kb inversion clade</taxon>
        <taxon>NPAAA clade</taxon>
        <taxon>indigoferoid/millettioid clade</taxon>
        <taxon>Phaseoleae</taxon>
        <taxon>Glycine</taxon>
        <taxon>Glycine subgen. Soja</taxon>
    </lineage>
</organism>
<keyword evidence="1" id="KW-0472">Membrane</keyword>
<comment type="caution">
    <text evidence="2">The sequence shown here is derived from an EMBL/GenBank/DDBJ whole genome shotgun (WGS) entry which is preliminary data.</text>
</comment>